<accession>W7A515</accession>
<keyword evidence="2" id="KW-1185">Reference proteome</keyword>
<dbReference type="AlphaFoldDB" id="W7A515"/>
<organism evidence="1 2">
    <name type="scientific">Plasmodium inui San Antonio 1</name>
    <dbReference type="NCBI Taxonomy" id="1237626"/>
    <lineage>
        <taxon>Eukaryota</taxon>
        <taxon>Sar</taxon>
        <taxon>Alveolata</taxon>
        <taxon>Apicomplexa</taxon>
        <taxon>Aconoidasida</taxon>
        <taxon>Haemosporida</taxon>
        <taxon>Plasmodiidae</taxon>
        <taxon>Plasmodium</taxon>
        <taxon>Plasmodium (Plasmodium)</taxon>
    </lineage>
</organism>
<dbReference type="VEuPathDB" id="PlasmoDB:C922_03309"/>
<proteinExistence type="predicted"/>
<protein>
    <submittedName>
        <fullName evidence="1">Uncharacterized protein</fullName>
    </submittedName>
</protein>
<evidence type="ECO:0000313" key="1">
    <source>
        <dbReference type="EMBL" id="EUD66393.1"/>
    </source>
</evidence>
<sequence length="59" mass="6600">MLASAGQYYLNHSTTGTVVLIPTMLFLPDEYSSNIGTIHMIVLWEYQHLKLSSSDKAVI</sequence>
<dbReference type="Proteomes" id="UP000030640">
    <property type="component" value="Unassembled WGS sequence"/>
</dbReference>
<gene>
    <name evidence="1" type="ORF">C922_03309</name>
</gene>
<evidence type="ECO:0000313" key="2">
    <source>
        <dbReference type="Proteomes" id="UP000030640"/>
    </source>
</evidence>
<dbReference type="GeneID" id="20038583"/>
<dbReference type="EMBL" id="KI965472">
    <property type="protein sequence ID" value="EUD66393.1"/>
    <property type="molecule type" value="Genomic_DNA"/>
</dbReference>
<name>W7A515_9APIC</name>
<reference evidence="1 2" key="1">
    <citation type="submission" date="2013-02" db="EMBL/GenBank/DDBJ databases">
        <title>The Genome Sequence of Plasmodium inui San Antonio 1.</title>
        <authorList>
            <consortium name="The Broad Institute Genome Sequencing Platform"/>
            <consortium name="The Broad Institute Genome Sequencing Center for Infectious Disease"/>
            <person name="Neafsey D."/>
            <person name="Cheeseman I."/>
            <person name="Volkman S."/>
            <person name="Adams J."/>
            <person name="Walker B."/>
            <person name="Young S.K."/>
            <person name="Zeng Q."/>
            <person name="Gargeya S."/>
            <person name="Fitzgerald M."/>
            <person name="Haas B."/>
            <person name="Abouelleil A."/>
            <person name="Alvarado L."/>
            <person name="Arachchi H.M."/>
            <person name="Berlin A.M."/>
            <person name="Chapman S.B."/>
            <person name="Dewar J."/>
            <person name="Goldberg J."/>
            <person name="Griggs A."/>
            <person name="Gujja S."/>
            <person name="Hansen M."/>
            <person name="Howarth C."/>
            <person name="Imamovic A."/>
            <person name="Larimer J."/>
            <person name="McCowan C."/>
            <person name="Murphy C."/>
            <person name="Neiman D."/>
            <person name="Pearson M."/>
            <person name="Priest M."/>
            <person name="Roberts A."/>
            <person name="Saif S."/>
            <person name="Shea T."/>
            <person name="Sisk P."/>
            <person name="Sykes S."/>
            <person name="Wortman J."/>
            <person name="Nusbaum C."/>
            <person name="Birren B."/>
        </authorList>
    </citation>
    <scope>NUCLEOTIDE SEQUENCE [LARGE SCALE GENOMIC DNA]</scope>
    <source>
        <strain evidence="1 2">San Antonio 1</strain>
    </source>
</reference>
<dbReference type="RefSeq" id="XP_008817123.1">
    <property type="nucleotide sequence ID" value="XM_008818901.1"/>
</dbReference>